<organism evidence="1">
    <name type="scientific">marine sediment metagenome</name>
    <dbReference type="NCBI Taxonomy" id="412755"/>
    <lineage>
        <taxon>unclassified sequences</taxon>
        <taxon>metagenomes</taxon>
        <taxon>ecological metagenomes</taxon>
    </lineage>
</organism>
<protein>
    <submittedName>
        <fullName evidence="1">Uncharacterized protein</fullName>
    </submittedName>
</protein>
<gene>
    <name evidence="1" type="ORF">LCGC14_2785510</name>
</gene>
<dbReference type="SUPFAM" id="SSF63825">
    <property type="entry name" value="YWTD domain"/>
    <property type="match status" value="1"/>
</dbReference>
<feature type="non-terminal residue" evidence="1">
    <location>
        <position position="1"/>
    </location>
</feature>
<comment type="caution">
    <text evidence="1">The sequence shown here is derived from an EMBL/GenBank/DDBJ whole genome shotgun (WGS) entry which is preliminary data.</text>
</comment>
<proteinExistence type="predicted"/>
<name>A0A0F8ZE57_9ZZZZ</name>
<dbReference type="EMBL" id="LAZR01051874">
    <property type="protein sequence ID" value="KKK84225.1"/>
    <property type="molecule type" value="Genomic_DNA"/>
</dbReference>
<sequence length="149" mass="17177">HNKVSHQDIFHNSQIIKMNKELTSIVEFFEFGKDIHNVYMDDEWLYTCDSVSNRLCALNVHTKEQKSVDIGMWIRGLAVTDNYIIIGGSIIGKNDEERQKGDAKIYLLSRDTLEILDTKLFKDIGAVYEIRIVDQQDYAHNNILFPGAL</sequence>
<evidence type="ECO:0000313" key="1">
    <source>
        <dbReference type="EMBL" id="KKK84225.1"/>
    </source>
</evidence>
<dbReference type="AlphaFoldDB" id="A0A0F8ZE57"/>
<accession>A0A0F8ZE57</accession>
<reference evidence="1" key="1">
    <citation type="journal article" date="2015" name="Nature">
        <title>Complex archaea that bridge the gap between prokaryotes and eukaryotes.</title>
        <authorList>
            <person name="Spang A."/>
            <person name="Saw J.H."/>
            <person name="Jorgensen S.L."/>
            <person name="Zaremba-Niedzwiedzka K."/>
            <person name="Martijn J."/>
            <person name="Lind A.E."/>
            <person name="van Eijk R."/>
            <person name="Schleper C."/>
            <person name="Guy L."/>
            <person name="Ettema T.J."/>
        </authorList>
    </citation>
    <scope>NUCLEOTIDE SEQUENCE</scope>
</reference>